<name>A0A397G059_9GLOM</name>
<reference evidence="4 5" key="1">
    <citation type="submission" date="2018-08" db="EMBL/GenBank/DDBJ databases">
        <title>Genome and evolution of the arbuscular mycorrhizal fungus Diversispora epigaea (formerly Glomus versiforme) and its bacterial endosymbionts.</title>
        <authorList>
            <person name="Sun X."/>
            <person name="Fei Z."/>
            <person name="Harrison M."/>
        </authorList>
    </citation>
    <scope>NUCLEOTIDE SEQUENCE [LARGE SCALE GENOMIC DNA]</scope>
    <source>
        <strain evidence="4 5">IT104</strain>
    </source>
</reference>
<dbReference type="EMBL" id="PQFF01000580">
    <property type="protein sequence ID" value="RHZ44335.1"/>
    <property type="molecule type" value="Genomic_DNA"/>
</dbReference>
<evidence type="ECO:0000259" key="3">
    <source>
        <dbReference type="Pfam" id="PF20209"/>
    </source>
</evidence>
<feature type="domain" description="DUF6570" evidence="3">
    <location>
        <begin position="225"/>
        <end position="326"/>
    </location>
</feature>
<dbReference type="InterPro" id="IPR025476">
    <property type="entry name" value="Helitron_helicase-like"/>
</dbReference>
<sequence>MVIIETRRESRKRKDRERKASRRTIQQFRESDNKKSKQCMIKLRQNKNYNQTCNLISRNKKQKKNEIRLMKNFLAESRNIPLRILEMDEEFNNIVNNYITWPQKINQEISKNALAQYIDQTNLNELRELPCAVCSELHNNKNYKKISVNKINLFLFKVPPELTDPSFEINFYYGHPDIDNCGYNILLDRAGLIYSSEFQSTNNNFISQTPLDIRICNTCYTYLQKNKIPPLSLVNNMWIGPTPPCLQDLTIPEQLIISPGYLCMNLIQLTNKKHTYHKLRGHIVTLPQNPVSLVNILPLPIYRLCEYLKFVFVGKGKPPMNLFKKILQNKIKFDQNSLDLLPEGEIPESLTWTTTTLNIDSRDIEHFTGYTQNSVNNCNNIEDNSSDSDEDDEFSKFTNNNTISGAYELRPSGIVYTNDIPISRKELTLLSFQKLMNNTVHENHNDKFLQPQLILIPHDNKPLNEYSDEFLFPASFPILFPYGIGGHEGRPLHVSLRQYTNHLMRHRDPKFRQHRSFPFVAFNILQRREVSSETYNLTKNYNFERSANLIATLRSEDISIAINQEQNKQPITNPAILELLKNVNSSGSKLIASPQSRIRMHNEIRAVIIRDGIPALFITINPADLHSPIVMMYAGREIDIKNLLPENFPKTTERARLAYLDPSAVAKYFDITMQCIINTIIGYNQKNGGIFGIIKNYYGVVEYQDRGTPHCHMLIWLHGVPDPITLRKKLKNENDFCQRLLQYISEIVREDLSYLITRNEILTDEMLEAEYIRPKTVLEKRMHPSFQPIPDPRLPNFDENFRTNLLSIAKRTLFHRCNKTCKKYNRGLLKNCRFDFPRELVNPPGMIFPEQGIIAVQRTNAFINNHNPYITAACRGNSDIKFILTRKLALAYIHYITDYITKLDISTHSSFLMCAATLETFLAQKPNNNSLDVISKSRKLVTKCLNKIIGQTELTSPQVSAYLLGINDHYTPNKFISIYLKTFTSYLTKEWIKYQNSTECNCESDDELDTNDEQNNQDMTTETFVISTFNGKLMATNLRMNYQFRGNSLRGINLYDYAATI</sequence>
<dbReference type="InterPro" id="IPR046700">
    <property type="entry name" value="DUF6570"/>
</dbReference>
<gene>
    <name evidence="4" type="ORF">Glove_739g7</name>
</gene>
<protein>
    <submittedName>
        <fullName evidence="4">Uncharacterized protein</fullName>
    </submittedName>
</protein>
<evidence type="ECO:0000313" key="5">
    <source>
        <dbReference type="Proteomes" id="UP000266861"/>
    </source>
</evidence>
<proteinExistence type="predicted"/>
<feature type="compositionally biased region" description="Basic residues" evidence="1">
    <location>
        <begin position="9"/>
        <end position="22"/>
    </location>
</feature>
<feature type="region of interest" description="Disordered" evidence="1">
    <location>
        <begin position="1"/>
        <end position="35"/>
    </location>
</feature>
<dbReference type="OrthoDB" id="432234at2759"/>
<organism evidence="4 5">
    <name type="scientific">Diversispora epigaea</name>
    <dbReference type="NCBI Taxonomy" id="1348612"/>
    <lineage>
        <taxon>Eukaryota</taxon>
        <taxon>Fungi</taxon>
        <taxon>Fungi incertae sedis</taxon>
        <taxon>Mucoromycota</taxon>
        <taxon>Glomeromycotina</taxon>
        <taxon>Glomeromycetes</taxon>
        <taxon>Diversisporales</taxon>
        <taxon>Diversisporaceae</taxon>
        <taxon>Diversispora</taxon>
    </lineage>
</organism>
<dbReference type="AlphaFoldDB" id="A0A397G059"/>
<dbReference type="Pfam" id="PF14214">
    <property type="entry name" value="Helitron_like_N"/>
    <property type="match status" value="1"/>
</dbReference>
<evidence type="ECO:0000259" key="2">
    <source>
        <dbReference type="Pfam" id="PF14214"/>
    </source>
</evidence>
<evidence type="ECO:0000313" key="4">
    <source>
        <dbReference type="EMBL" id="RHZ44335.1"/>
    </source>
</evidence>
<dbReference type="Pfam" id="PF20209">
    <property type="entry name" value="DUF6570"/>
    <property type="match status" value="1"/>
</dbReference>
<comment type="caution">
    <text evidence="4">The sequence shown here is derived from an EMBL/GenBank/DDBJ whole genome shotgun (WGS) entry which is preliminary data.</text>
</comment>
<accession>A0A397G059</accession>
<feature type="domain" description="Helitron helicase-like" evidence="2">
    <location>
        <begin position="499"/>
        <end position="715"/>
    </location>
</feature>
<keyword evidence="5" id="KW-1185">Reference proteome</keyword>
<dbReference type="STRING" id="1348612.A0A397G059"/>
<evidence type="ECO:0000256" key="1">
    <source>
        <dbReference type="SAM" id="MobiDB-lite"/>
    </source>
</evidence>
<dbReference type="Proteomes" id="UP000266861">
    <property type="component" value="Unassembled WGS sequence"/>
</dbReference>